<evidence type="ECO:0000256" key="1">
    <source>
        <dbReference type="SAM" id="SignalP"/>
    </source>
</evidence>
<organism evidence="2 3">
    <name type="scientific">Eumeta variegata</name>
    <name type="common">Bagworm moth</name>
    <name type="synonym">Eumeta japonica</name>
    <dbReference type="NCBI Taxonomy" id="151549"/>
    <lineage>
        <taxon>Eukaryota</taxon>
        <taxon>Metazoa</taxon>
        <taxon>Ecdysozoa</taxon>
        <taxon>Arthropoda</taxon>
        <taxon>Hexapoda</taxon>
        <taxon>Insecta</taxon>
        <taxon>Pterygota</taxon>
        <taxon>Neoptera</taxon>
        <taxon>Endopterygota</taxon>
        <taxon>Lepidoptera</taxon>
        <taxon>Glossata</taxon>
        <taxon>Ditrysia</taxon>
        <taxon>Tineoidea</taxon>
        <taxon>Psychidae</taxon>
        <taxon>Oiketicinae</taxon>
        <taxon>Eumeta</taxon>
    </lineage>
</organism>
<comment type="caution">
    <text evidence="2">The sequence shown here is derived from an EMBL/GenBank/DDBJ whole genome shotgun (WGS) entry which is preliminary data.</text>
</comment>
<feature type="signal peptide" evidence="1">
    <location>
        <begin position="1"/>
        <end position="18"/>
    </location>
</feature>
<keyword evidence="3" id="KW-1185">Reference proteome</keyword>
<reference evidence="2 3" key="1">
    <citation type="journal article" date="2019" name="Commun. Biol.">
        <title>The bagworm genome reveals a unique fibroin gene that provides high tensile strength.</title>
        <authorList>
            <person name="Kono N."/>
            <person name="Nakamura H."/>
            <person name="Ohtoshi R."/>
            <person name="Tomita M."/>
            <person name="Numata K."/>
            <person name="Arakawa K."/>
        </authorList>
    </citation>
    <scope>NUCLEOTIDE SEQUENCE [LARGE SCALE GENOMIC DNA]</scope>
</reference>
<gene>
    <name evidence="2" type="ORF">EVAR_60009_1</name>
</gene>
<evidence type="ECO:0000313" key="3">
    <source>
        <dbReference type="Proteomes" id="UP000299102"/>
    </source>
</evidence>
<dbReference type="AlphaFoldDB" id="A0A4C1ZLQ3"/>
<dbReference type="EMBL" id="BGZK01001900">
    <property type="protein sequence ID" value="GBP88004.1"/>
    <property type="molecule type" value="Genomic_DNA"/>
</dbReference>
<sequence>MQHAACSCIFILFFTVLGFVFQSNQLDGPNLERLNQSGLDLKICPRSGGIPSGQFIRDLQFLPAGTGRRTYCCLMLEHLLIGDTNPTDPVVMAPCRDPNREVSRVSRRSREGVSGFLVIFLDRYGRLWECMIK</sequence>
<evidence type="ECO:0000313" key="2">
    <source>
        <dbReference type="EMBL" id="GBP88004.1"/>
    </source>
</evidence>
<protein>
    <submittedName>
        <fullName evidence="2">Uncharacterized protein</fullName>
    </submittedName>
</protein>
<keyword evidence="1" id="KW-0732">Signal</keyword>
<proteinExistence type="predicted"/>
<accession>A0A4C1ZLQ3</accession>
<feature type="chain" id="PRO_5020030028" evidence="1">
    <location>
        <begin position="19"/>
        <end position="133"/>
    </location>
</feature>
<dbReference type="Proteomes" id="UP000299102">
    <property type="component" value="Unassembled WGS sequence"/>
</dbReference>
<name>A0A4C1ZLQ3_EUMVA</name>